<protein>
    <recommendedName>
        <fullName evidence="3">DUF4817 domain-containing protein</fullName>
    </recommendedName>
</protein>
<keyword evidence="2" id="KW-1185">Reference proteome</keyword>
<proteinExistence type="predicted"/>
<comment type="caution">
    <text evidence="1">The sequence shown here is derived from an EMBL/GenBank/DDBJ whole genome shotgun (WGS) entry which is preliminary data.</text>
</comment>
<dbReference type="PANTHER" id="PTHR47326">
    <property type="entry name" value="TRANSPOSABLE ELEMENT TC3 TRANSPOSASE-LIKE PROTEIN"/>
    <property type="match status" value="1"/>
</dbReference>
<dbReference type="AlphaFoldDB" id="A0A8X6RKM5"/>
<dbReference type="EMBL" id="BMAU01021142">
    <property type="protein sequence ID" value="GFX92190.1"/>
    <property type="molecule type" value="Genomic_DNA"/>
</dbReference>
<evidence type="ECO:0000313" key="1">
    <source>
        <dbReference type="EMBL" id="GFX92190.1"/>
    </source>
</evidence>
<accession>A0A8X6RKM5</accession>
<organism evidence="1 2">
    <name type="scientific">Trichonephila clavipes</name>
    <name type="common">Golden silk orbweaver</name>
    <name type="synonym">Nephila clavipes</name>
    <dbReference type="NCBI Taxonomy" id="2585209"/>
    <lineage>
        <taxon>Eukaryota</taxon>
        <taxon>Metazoa</taxon>
        <taxon>Ecdysozoa</taxon>
        <taxon>Arthropoda</taxon>
        <taxon>Chelicerata</taxon>
        <taxon>Arachnida</taxon>
        <taxon>Araneae</taxon>
        <taxon>Araneomorphae</taxon>
        <taxon>Entelegynae</taxon>
        <taxon>Araneoidea</taxon>
        <taxon>Nephilidae</taxon>
        <taxon>Trichonephila</taxon>
    </lineage>
</organism>
<dbReference type="InterPro" id="IPR036397">
    <property type="entry name" value="RNaseH_sf"/>
</dbReference>
<dbReference type="GO" id="GO:0003676">
    <property type="term" value="F:nucleic acid binding"/>
    <property type="evidence" value="ECO:0007669"/>
    <property type="project" value="InterPro"/>
</dbReference>
<dbReference type="PANTHER" id="PTHR47326:SF1">
    <property type="entry name" value="HTH PSQ-TYPE DOMAIN-CONTAINING PROTEIN"/>
    <property type="match status" value="1"/>
</dbReference>
<gene>
    <name evidence="1" type="primary">AVEN_224190_1</name>
    <name evidence="1" type="ORF">TNCV_1741101</name>
</gene>
<name>A0A8X6RKM5_TRICX</name>
<evidence type="ECO:0008006" key="3">
    <source>
        <dbReference type="Google" id="ProtNLM"/>
    </source>
</evidence>
<dbReference type="Proteomes" id="UP000887159">
    <property type="component" value="Unassembled WGS sequence"/>
</dbReference>
<evidence type="ECO:0000313" key="2">
    <source>
        <dbReference type="Proteomes" id="UP000887159"/>
    </source>
</evidence>
<sequence length="285" mass="32895">MLTFQESTLLMKLFYQNRDSTTESLWKVRSLKRLRKGPLSSQRLTNMIWKFEASETLEIQPKRRPKGVTAHVVDDGATQVEEDRSQTIRSSSIGDIAASVNQPRSTSLKILRNTLRYYPNQLSQMLQLLPDDLDSRQTLCCGFSHELSSRMSFHGTFWGETRPTFIWKLQIICTIPIFGLARRCDTTTVFIQYGTPPHIACLVKKVLRHNSGVDRIISRHFPTVGTSRSPDLNPCDFCLWGYVKDMFFWDPVTSLPDLKESTERHVHNIPQFMLLSTVEHTVLRF</sequence>
<dbReference type="Gene3D" id="3.30.420.10">
    <property type="entry name" value="Ribonuclease H-like superfamily/Ribonuclease H"/>
    <property type="match status" value="1"/>
</dbReference>
<reference evidence="1" key="1">
    <citation type="submission" date="2020-08" db="EMBL/GenBank/DDBJ databases">
        <title>Multicomponent nature underlies the extraordinary mechanical properties of spider dragline silk.</title>
        <authorList>
            <person name="Kono N."/>
            <person name="Nakamura H."/>
            <person name="Mori M."/>
            <person name="Yoshida Y."/>
            <person name="Ohtoshi R."/>
            <person name="Malay A.D."/>
            <person name="Moran D.A.P."/>
            <person name="Tomita M."/>
            <person name="Numata K."/>
            <person name="Arakawa K."/>
        </authorList>
    </citation>
    <scope>NUCLEOTIDE SEQUENCE</scope>
</reference>